<sequence length="343" mass="34946">MRAPAFWWRRPGLASALLSPVGAVVGAIALARMGKAGGRVEAPVLCIGNPTVGGAGKTPTAIALLRRLTARGATPFALLRGHGGAAPMPLKVDSAIHGADAVGDEALLLARHAPTIVAGGARRVGAEMAVAVGASHIVMDDGFQNPSLHKDVSVLVVDGAVGAGNACVTPAGPLRAPLLPQLARADAVLVVGDGSAGEKVAAEAAQAGCTVLRGRLVPDPAAVAALRGVPLIAFAGIGRPEKFFATLEGEGLTLLARHAFADHHPFRPAEIARLVEAARAQGARLVTTQKDRIRLSAPAFAGPEFATVVDAIATLPVTLALDDPHGLDALVDLAETRFQARRF</sequence>
<evidence type="ECO:0000256" key="12">
    <source>
        <dbReference type="ARBA" id="ARBA00029757"/>
    </source>
</evidence>
<dbReference type="HAMAP" id="MF_00409">
    <property type="entry name" value="LpxK"/>
    <property type="match status" value="1"/>
</dbReference>
<evidence type="ECO:0000256" key="8">
    <source>
        <dbReference type="ARBA" id="ARBA00022741"/>
    </source>
</evidence>
<feature type="binding site" evidence="13">
    <location>
        <begin position="51"/>
        <end position="58"/>
    </location>
    <ligand>
        <name>ATP</name>
        <dbReference type="ChEBI" id="CHEBI:30616"/>
    </ligand>
</feature>
<evidence type="ECO:0000256" key="6">
    <source>
        <dbReference type="ARBA" id="ARBA00022556"/>
    </source>
</evidence>
<name>A0A6C1KRX7_XANAU</name>
<dbReference type="Proteomes" id="UP000305131">
    <property type="component" value="Unassembled WGS sequence"/>
</dbReference>
<evidence type="ECO:0000256" key="13">
    <source>
        <dbReference type="HAMAP-Rule" id="MF_00409"/>
    </source>
</evidence>
<proteinExistence type="inferred from homology"/>
<protein>
    <recommendedName>
        <fullName evidence="4 13">Tetraacyldisaccharide 4'-kinase</fullName>
        <ecNumber evidence="3 13">2.7.1.130</ecNumber>
    </recommendedName>
    <alternativeName>
        <fullName evidence="12 13">Lipid A 4'-kinase</fullName>
    </alternativeName>
</protein>
<keyword evidence="11 13" id="KW-0443">Lipid metabolism</keyword>
<dbReference type="GO" id="GO:0005524">
    <property type="term" value="F:ATP binding"/>
    <property type="evidence" value="ECO:0007669"/>
    <property type="project" value="UniProtKB-UniRule"/>
</dbReference>
<dbReference type="GO" id="GO:0009029">
    <property type="term" value="F:lipid-A 4'-kinase activity"/>
    <property type="evidence" value="ECO:0007669"/>
    <property type="project" value="UniProtKB-UniRule"/>
</dbReference>
<dbReference type="EC" id="2.7.1.130" evidence="3 13"/>
<dbReference type="PANTHER" id="PTHR42724">
    <property type="entry name" value="TETRAACYLDISACCHARIDE 4'-KINASE"/>
    <property type="match status" value="1"/>
</dbReference>
<accession>A0A6C1KRX7</accession>
<organism evidence="14 15">
    <name type="scientific">Xanthobacter autotrophicus</name>
    <dbReference type="NCBI Taxonomy" id="280"/>
    <lineage>
        <taxon>Bacteria</taxon>
        <taxon>Pseudomonadati</taxon>
        <taxon>Pseudomonadota</taxon>
        <taxon>Alphaproteobacteria</taxon>
        <taxon>Hyphomicrobiales</taxon>
        <taxon>Xanthobacteraceae</taxon>
        <taxon>Xanthobacter</taxon>
    </lineage>
</organism>
<dbReference type="InterPro" id="IPR027417">
    <property type="entry name" value="P-loop_NTPase"/>
</dbReference>
<evidence type="ECO:0000256" key="10">
    <source>
        <dbReference type="ARBA" id="ARBA00022840"/>
    </source>
</evidence>
<gene>
    <name evidence="13" type="primary">lpxK</name>
    <name evidence="14" type="ORF">FBQ73_09535</name>
</gene>
<keyword evidence="8 13" id="KW-0547">Nucleotide-binding</keyword>
<reference evidence="14 15" key="1">
    <citation type="submission" date="2019-05" db="EMBL/GenBank/DDBJ databases">
        <authorList>
            <person name="Zhou X."/>
        </authorList>
    </citation>
    <scope>NUCLEOTIDE SEQUENCE [LARGE SCALE GENOMIC DNA]</scope>
    <source>
        <strain evidence="14 15">DSM 432</strain>
    </source>
</reference>
<dbReference type="GO" id="GO:0005886">
    <property type="term" value="C:plasma membrane"/>
    <property type="evidence" value="ECO:0007669"/>
    <property type="project" value="TreeGrafter"/>
</dbReference>
<comment type="function">
    <text evidence="1 13">Transfers the gamma-phosphate of ATP to the 4'-position of a tetraacyldisaccharide 1-phosphate intermediate (termed DS-1-P) to form tetraacyldisaccharide 1,4'-bis-phosphate (lipid IVA).</text>
</comment>
<evidence type="ECO:0000256" key="9">
    <source>
        <dbReference type="ARBA" id="ARBA00022777"/>
    </source>
</evidence>
<dbReference type="InterPro" id="IPR003758">
    <property type="entry name" value="LpxK"/>
</dbReference>
<keyword evidence="6 13" id="KW-0441">Lipid A biosynthesis</keyword>
<evidence type="ECO:0000256" key="5">
    <source>
        <dbReference type="ARBA" id="ARBA00022516"/>
    </source>
</evidence>
<evidence type="ECO:0000256" key="7">
    <source>
        <dbReference type="ARBA" id="ARBA00022679"/>
    </source>
</evidence>
<dbReference type="AlphaFoldDB" id="A0A6C1KRX7"/>
<dbReference type="PANTHER" id="PTHR42724:SF1">
    <property type="entry name" value="TETRAACYLDISACCHARIDE 4'-KINASE, MITOCHONDRIAL-RELATED"/>
    <property type="match status" value="1"/>
</dbReference>
<dbReference type="GO" id="GO:0009244">
    <property type="term" value="P:lipopolysaccharide core region biosynthetic process"/>
    <property type="evidence" value="ECO:0007669"/>
    <property type="project" value="TreeGrafter"/>
</dbReference>
<comment type="pathway">
    <text evidence="2 13">Glycolipid biosynthesis; lipid IV(A) biosynthesis; lipid IV(A) from (3R)-3-hydroxytetradecanoyl-[acyl-carrier-protein] and UDP-N-acetyl-alpha-D-glucosamine: step 6/6.</text>
</comment>
<evidence type="ECO:0000256" key="11">
    <source>
        <dbReference type="ARBA" id="ARBA00023098"/>
    </source>
</evidence>
<dbReference type="EMBL" id="VAUP01000022">
    <property type="protein sequence ID" value="TLX42896.1"/>
    <property type="molecule type" value="Genomic_DNA"/>
</dbReference>
<comment type="caution">
    <text evidence="14">The sequence shown here is derived from an EMBL/GenBank/DDBJ whole genome shotgun (WGS) entry which is preliminary data.</text>
</comment>
<dbReference type="GO" id="GO:0009245">
    <property type="term" value="P:lipid A biosynthetic process"/>
    <property type="evidence" value="ECO:0007669"/>
    <property type="project" value="UniProtKB-UniRule"/>
</dbReference>
<dbReference type="UniPathway" id="UPA00359">
    <property type="reaction ID" value="UER00482"/>
</dbReference>
<keyword evidence="7 13" id="KW-0808">Transferase</keyword>
<keyword evidence="5 13" id="KW-0444">Lipid biosynthesis</keyword>
<dbReference type="GeneID" id="95773692"/>
<dbReference type="SUPFAM" id="SSF52540">
    <property type="entry name" value="P-loop containing nucleoside triphosphate hydrolases"/>
    <property type="match status" value="1"/>
</dbReference>
<keyword evidence="9 13" id="KW-0418">Kinase</keyword>
<evidence type="ECO:0000256" key="1">
    <source>
        <dbReference type="ARBA" id="ARBA00002274"/>
    </source>
</evidence>
<dbReference type="Pfam" id="PF02606">
    <property type="entry name" value="LpxK"/>
    <property type="match status" value="1"/>
</dbReference>
<evidence type="ECO:0000256" key="4">
    <source>
        <dbReference type="ARBA" id="ARBA00016436"/>
    </source>
</evidence>
<comment type="similarity">
    <text evidence="13">Belongs to the LpxK family.</text>
</comment>
<dbReference type="OrthoDB" id="9766423at2"/>
<evidence type="ECO:0000313" key="14">
    <source>
        <dbReference type="EMBL" id="TLX42896.1"/>
    </source>
</evidence>
<dbReference type="RefSeq" id="WP_138399256.1">
    <property type="nucleotide sequence ID" value="NZ_JBAFVI010000002.1"/>
</dbReference>
<evidence type="ECO:0000256" key="2">
    <source>
        <dbReference type="ARBA" id="ARBA00004870"/>
    </source>
</evidence>
<evidence type="ECO:0000256" key="3">
    <source>
        <dbReference type="ARBA" id="ARBA00012071"/>
    </source>
</evidence>
<dbReference type="NCBIfam" id="TIGR00682">
    <property type="entry name" value="lpxK"/>
    <property type="match status" value="1"/>
</dbReference>
<evidence type="ECO:0000313" key="15">
    <source>
        <dbReference type="Proteomes" id="UP000305131"/>
    </source>
</evidence>
<keyword evidence="10 13" id="KW-0067">ATP-binding</keyword>
<comment type="catalytic activity">
    <reaction evidence="13">
        <text>a lipid A disaccharide + ATP = a lipid IVA + ADP + H(+)</text>
        <dbReference type="Rhea" id="RHEA:67840"/>
        <dbReference type="ChEBI" id="CHEBI:15378"/>
        <dbReference type="ChEBI" id="CHEBI:30616"/>
        <dbReference type="ChEBI" id="CHEBI:176343"/>
        <dbReference type="ChEBI" id="CHEBI:176425"/>
        <dbReference type="ChEBI" id="CHEBI:456216"/>
        <dbReference type="EC" id="2.7.1.130"/>
    </reaction>
</comment>